<dbReference type="SMART" id="SM00312">
    <property type="entry name" value="PX"/>
    <property type="match status" value="1"/>
</dbReference>
<dbReference type="PROSITE" id="PS50195">
    <property type="entry name" value="PX"/>
    <property type="match status" value="1"/>
</dbReference>
<feature type="domain" description="SH3" evidence="5">
    <location>
        <begin position="333"/>
        <end position="395"/>
    </location>
</feature>
<sequence length="498" mass="56386">MTNRESTNKTGYVESAKIIDVEKRYRPGPKHYVYVIQVNWANPSNLFIIYRRYAQFFDLQCKLLDLFAETPVQSTNTNQPRQIPFLPGKIILGRSQVRQIALERKQALDKYCQTLIALPEYISRSRPILEFFHPLVTDVQQSVQSVTHEKQPLDKGSIVISEPAILATYRCLADLNATDKLELSLKRNNIVQVLQKHANGWWFVQHGDQTGFVPGSYLQPSELQPGAREEKTFAKSSNETYIVNTTYKGKDEDELSLEQGSFVIALEKSLSGWWTVKFNGKTGQFPALYLSPCEGRHTPDILQSNSSTMETNVQELGDSDWDDEDDGHPSNNDKLDLYYAHSDHTDSTGECLSFRRGDLIEIHDKHASGWWFGRRADGDSTLTWIPANFLQKELISADKLELNDSQLSAVPSGSSHNETQRIEQDKEEVRSVTIYETIDNDPATDVIYSTVVKTTKSDKCKTTPFKPQTVSPVLSHVNVNQNTSSKSVKDLIKLFSGQ</sequence>
<dbReference type="GO" id="GO:0005737">
    <property type="term" value="C:cytoplasm"/>
    <property type="evidence" value="ECO:0007669"/>
    <property type="project" value="TreeGrafter"/>
</dbReference>
<dbReference type="Pfam" id="PF07653">
    <property type="entry name" value="SH3_2"/>
    <property type="match status" value="1"/>
</dbReference>
<keyword evidence="1 3" id="KW-0728">SH3 domain</keyword>
<dbReference type="PANTHER" id="PTHR15706">
    <property type="entry name" value="SH3 MULTIPLE DOMAIN"/>
    <property type="match status" value="1"/>
</dbReference>
<reference evidence="7" key="1">
    <citation type="submission" date="2021-02" db="EMBL/GenBank/DDBJ databases">
        <authorList>
            <person name="Nowell W R."/>
        </authorList>
    </citation>
    <scope>NUCLEOTIDE SEQUENCE</scope>
</reference>
<evidence type="ECO:0000259" key="6">
    <source>
        <dbReference type="PROSITE" id="PS50195"/>
    </source>
</evidence>
<evidence type="ECO:0000259" key="5">
    <source>
        <dbReference type="PROSITE" id="PS50002"/>
    </source>
</evidence>
<dbReference type="Gene3D" id="2.30.30.40">
    <property type="entry name" value="SH3 Domains"/>
    <property type="match status" value="3"/>
</dbReference>
<dbReference type="AlphaFoldDB" id="A0A814TMK6"/>
<dbReference type="PROSITE" id="PS50002">
    <property type="entry name" value="SH3"/>
    <property type="match status" value="3"/>
</dbReference>
<dbReference type="CDD" id="cd00174">
    <property type="entry name" value="SH3"/>
    <property type="match status" value="1"/>
</dbReference>
<dbReference type="CDD" id="cd11856">
    <property type="entry name" value="SH3_p47phox_like"/>
    <property type="match status" value="1"/>
</dbReference>
<evidence type="ECO:0000256" key="4">
    <source>
        <dbReference type="SAM" id="MobiDB-lite"/>
    </source>
</evidence>
<dbReference type="SUPFAM" id="SSF64268">
    <property type="entry name" value="PX domain"/>
    <property type="match status" value="1"/>
</dbReference>
<keyword evidence="8" id="KW-1185">Reference proteome</keyword>
<dbReference type="Pfam" id="PF00018">
    <property type="entry name" value="SH3_1"/>
    <property type="match status" value="1"/>
</dbReference>
<proteinExistence type="predicted"/>
<comment type="caution">
    <text evidence="7">The sequence shown here is derived from an EMBL/GenBank/DDBJ whole genome shotgun (WGS) entry which is preliminary data.</text>
</comment>
<feature type="compositionally biased region" description="Polar residues" evidence="4">
    <location>
        <begin position="301"/>
        <end position="314"/>
    </location>
</feature>
<evidence type="ECO:0000256" key="1">
    <source>
        <dbReference type="ARBA" id="ARBA00022443"/>
    </source>
</evidence>
<accession>A0A814TMK6</accession>
<name>A0A814TMK6_ADIRI</name>
<dbReference type="InterPro" id="IPR036028">
    <property type="entry name" value="SH3-like_dom_sf"/>
</dbReference>
<dbReference type="Pfam" id="PF00787">
    <property type="entry name" value="PX"/>
    <property type="match status" value="1"/>
</dbReference>
<feature type="compositionally biased region" description="Acidic residues" evidence="4">
    <location>
        <begin position="317"/>
        <end position="326"/>
    </location>
</feature>
<dbReference type="Gene3D" id="3.30.1520.10">
    <property type="entry name" value="Phox-like domain"/>
    <property type="match status" value="1"/>
</dbReference>
<dbReference type="Proteomes" id="UP000663828">
    <property type="component" value="Unassembled WGS sequence"/>
</dbReference>
<dbReference type="InterPro" id="IPR001683">
    <property type="entry name" value="PX_dom"/>
</dbReference>
<evidence type="ECO:0000313" key="8">
    <source>
        <dbReference type="Proteomes" id="UP000663828"/>
    </source>
</evidence>
<feature type="domain" description="SH3" evidence="5">
    <location>
        <begin position="164"/>
        <end position="223"/>
    </location>
</feature>
<feature type="domain" description="SH3" evidence="5">
    <location>
        <begin position="236"/>
        <end position="295"/>
    </location>
</feature>
<dbReference type="SUPFAM" id="SSF50044">
    <property type="entry name" value="SH3-domain"/>
    <property type="match status" value="3"/>
</dbReference>
<feature type="region of interest" description="Disordered" evidence="4">
    <location>
        <begin position="300"/>
        <end position="333"/>
    </location>
</feature>
<keyword evidence="2" id="KW-0677">Repeat</keyword>
<dbReference type="Pfam" id="PF14604">
    <property type="entry name" value="SH3_9"/>
    <property type="match status" value="1"/>
</dbReference>
<dbReference type="InterPro" id="IPR036871">
    <property type="entry name" value="PX_dom_sf"/>
</dbReference>
<organism evidence="7 8">
    <name type="scientific">Adineta ricciae</name>
    <name type="common">Rotifer</name>
    <dbReference type="NCBI Taxonomy" id="249248"/>
    <lineage>
        <taxon>Eukaryota</taxon>
        <taxon>Metazoa</taxon>
        <taxon>Spiralia</taxon>
        <taxon>Gnathifera</taxon>
        <taxon>Rotifera</taxon>
        <taxon>Eurotatoria</taxon>
        <taxon>Bdelloidea</taxon>
        <taxon>Adinetida</taxon>
        <taxon>Adinetidae</taxon>
        <taxon>Adineta</taxon>
    </lineage>
</organism>
<dbReference type="InterPro" id="IPR051228">
    <property type="entry name" value="NADPH_Oxidase/PX-Domain"/>
</dbReference>
<evidence type="ECO:0000256" key="3">
    <source>
        <dbReference type="PROSITE-ProRule" id="PRU00192"/>
    </source>
</evidence>
<protein>
    <submittedName>
        <fullName evidence="7">Uncharacterized protein</fullName>
    </submittedName>
</protein>
<evidence type="ECO:0000256" key="2">
    <source>
        <dbReference type="ARBA" id="ARBA00022737"/>
    </source>
</evidence>
<dbReference type="GO" id="GO:0035091">
    <property type="term" value="F:phosphatidylinositol binding"/>
    <property type="evidence" value="ECO:0007669"/>
    <property type="project" value="InterPro"/>
</dbReference>
<dbReference type="PANTHER" id="PTHR15706:SF2">
    <property type="entry name" value="SH3 AND PX DOMAIN-CONTAINING PROTEIN 2A"/>
    <property type="match status" value="1"/>
</dbReference>
<dbReference type="InterPro" id="IPR001452">
    <property type="entry name" value="SH3_domain"/>
</dbReference>
<evidence type="ECO:0000313" key="7">
    <source>
        <dbReference type="EMBL" id="CAF1163478.1"/>
    </source>
</evidence>
<dbReference type="SMART" id="SM00326">
    <property type="entry name" value="SH3"/>
    <property type="match status" value="3"/>
</dbReference>
<gene>
    <name evidence="7" type="ORF">XAT740_LOCUS21617</name>
</gene>
<feature type="domain" description="PX" evidence="6">
    <location>
        <begin position="12"/>
        <end position="139"/>
    </location>
</feature>
<dbReference type="EMBL" id="CAJNOR010001556">
    <property type="protein sequence ID" value="CAF1163478.1"/>
    <property type="molecule type" value="Genomic_DNA"/>
</dbReference>